<dbReference type="EC" id="2.1.1.242" evidence="1"/>
<keyword evidence="1 2" id="KW-0808">Transferase</keyword>
<keyword evidence="3" id="KW-1185">Reference proteome</keyword>
<dbReference type="SUPFAM" id="SSF53335">
    <property type="entry name" value="S-adenosyl-L-methionine-dependent methyltransferases"/>
    <property type="match status" value="1"/>
</dbReference>
<comment type="similarity">
    <text evidence="1">Belongs to the methyltransferase superfamily. RsmJ family.</text>
</comment>
<dbReference type="GO" id="GO:0005737">
    <property type="term" value="C:cytoplasm"/>
    <property type="evidence" value="ECO:0007669"/>
    <property type="project" value="UniProtKB-SubCell"/>
</dbReference>
<protein>
    <recommendedName>
        <fullName evidence="1">Ribosomal RNA small subunit methyltransferase J</fullName>
        <ecNumber evidence="1">2.1.1.242</ecNumber>
    </recommendedName>
    <alternativeName>
        <fullName evidence="1">16S rRNA m2G1516 methyltransferase</fullName>
    </alternativeName>
    <alternativeName>
        <fullName evidence="1">rRNA (guanine-N(2)-)-methyltransferase</fullName>
    </alternativeName>
</protein>
<feature type="binding site" evidence="1">
    <location>
        <position position="155"/>
    </location>
    <ligand>
        <name>S-adenosyl-L-methionine</name>
        <dbReference type="ChEBI" id="CHEBI:59789"/>
    </ligand>
</feature>
<reference evidence="3" key="1">
    <citation type="submission" date="2019-11" db="EMBL/GenBank/DDBJ databases">
        <title>Isolation and characterization of two novel species in the genus Thiomicrorhabdus.</title>
        <authorList>
            <person name="Mochizuki J."/>
            <person name="Kojima H."/>
            <person name="Fukui M."/>
        </authorList>
    </citation>
    <scope>NUCLEOTIDE SEQUENCE [LARGE SCALE GENOMIC DNA]</scope>
    <source>
        <strain evidence="3">AkT22</strain>
    </source>
</reference>
<sequence length="237" mass="25785">MVAYSMTQNTQSGLSQPTIEYILDQGQTKLAILPADSGPVFIDFNAGKKAHRRQFGGGKGQPLARAIGLHTQYIPSVIDATAGMGSDSFVFASLGCEVLMIEKSEPVAQILADGLARGLQDPEIQDILNRITLVNADATEYLLQEKPSVDVIYLDPMYPEKKKSAAPKKEMKLLQTLVGPDLDSQNLLAAARQIAKYRVVVKRPKGAPYIGGQKPQAEISSPNTRYDLYINRALPSL</sequence>
<proteinExistence type="inferred from homology"/>
<dbReference type="Gene3D" id="3.40.50.150">
    <property type="entry name" value="Vaccinia Virus protein VP39"/>
    <property type="match status" value="1"/>
</dbReference>
<evidence type="ECO:0000256" key="1">
    <source>
        <dbReference type="HAMAP-Rule" id="MF_01523"/>
    </source>
</evidence>
<dbReference type="AlphaFoldDB" id="A0A6F8PKH3"/>
<accession>A0A6F8PKH3</accession>
<keyword evidence="1" id="KW-0698">rRNA processing</keyword>
<keyword evidence="1" id="KW-0963">Cytoplasm</keyword>
<dbReference type="Pfam" id="PF04445">
    <property type="entry name" value="SAM_MT"/>
    <property type="match status" value="1"/>
</dbReference>
<dbReference type="InterPro" id="IPR029063">
    <property type="entry name" value="SAM-dependent_MTases_sf"/>
</dbReference>
<dbReference type="Proteomes" id="UP000501466">
    <property type="component" value="Chromosome"/>
</dbReference>
<dbReference type="KEGG" id="tzo:THMIRHAT_03450"/>
<name>A0A6F8PKH3_9GAMM</name>
<gene>
    <name evidence="1 2" type="primary">rsmJ</name>
    <name evidence="2" type="ORF">THMIRHAT_03450</name>
</gene>
<evidence type="ECO:0000313" key="2">
    <source>
        <dbReference type="EMBL" id="BBP42599.1"/>
    </source>
</evidence>
<organism evidence="2 3">
    <name type="scientific">Thiosulfativibrio zosterae</name>
    <dbReference type="NCBI Taxonomy" id="2675053"/>
    <lineage>
        <taxon>Bacteria</taxon>
        <taxon>Pseudomonadati</taxon>
        <taxon>Pseudomonadota</taxon>
        <taxon>Gammaproteobacteria</taxon>
        <taxon>Thiotrichales</taxon>
        <taxon>Piscirickettsiaceae</taxon>
        <taxon>Thiosulfativibrio</taxon>
    </lineage>
</organism>
<evidence type="ECO:0000313" key="3">
    <source>
        <dbReference type="Proteomes" id="UP000501466"/>
    </source>
</evidence>
<comment type="caution">
    <text evidence="1">Lacks conserved residue(s) required for the propagation of feature annotation.</text>
</comment>
<dbReference type="CDD" id="cd02440">
    <property type="entry name" value="AdoMet_MTases"/>
    <property type="match status" value="1"/>
</dbReference>
<keyword evidence="1 2" id="KW-0489">Methyltransferase</keyword>
<dbReference type="GO" id="GO:0008990">
    <property type="term" value="F:rRNA (guanine-N2-)-methyltransferase activity"/>
    <property type="evidence" value="ECO:0007669"/>
    <property type="project" value="UniProtKB-UniRule"/>
</dbReference>
<comment type="function">
    <text evidence="1">Specifically methylates the guanosine in position 1516 of 16S rRNA.</text>
</comment>
<dbReference type="HAMAP" id="MF_01523">
    <property type="entry name" value="16SrRNA_methyltr_J"/>
    <property type="match status" value="1"/>
</dbReference>
<dbReference type="PANTHER" id="PTHR36112">
    <property type="entry name" value="RIBOSOMAL RNA SMALL SUBUNIT METHYLTRANSFERASE J"/>
    <property type="match status" value="1"/>
</dbReference>
<comment type="catalytic activity">
    <reaction evidence="1">
        <text>guanosine(1516) in 16S rRNA + S-adenosyl-L-methionine = N(2)-methylguanosine(1516) in 16S rRNA + S-adenosyl-L-homocysteine + H(+)</text>
        <dbReference type="Rhea" id="RHEA:43220"/>
        <dbReference type="Rhea" id="RHEA-COMP:10412"/>
        <dbReference type="Rhea" id="RHEA-COMP:10413"/>
        <dbReference type="ChEBI" id="CHEBI:15378"/>
        <dbReference type="ChEBI" id="CHEBI:57856"/>
        <dbReference type="ChEBI" id="CHEBI:59789"/>
        <dbReference type="ChEBI" id="CHEBI:74269"/>
        <dbReference type="ChEBI" id="CHEBI:74481"/>
        <dbReference type="EC" id="2.1.1.242"/>
    </reaction>
</comment>
<keyword evidence="1" id="KW-0949">S-adenosyl-L-methionine</keyword>
<comment type="subcellular location">
    <subcellularLocation>
        <location evidence="1">Cytoplasm</location>
    </subcellularLocation>
</comment>
<dbReference type="EMBL" id="AP021888">
    <property type="protein sequence ID" value="BBP42599.1"/>
    <property type="molecule type" value="Genomic_DNA"/>
</dbReference>
<dbReference type="InterPro" id="IPR007536">
    <property type="entry name" value="16SrRNA_methylTrfase_J"/>
</dbReference>
<dbReference type="PANTHER" id="PTHR36112:SF1">
    <property type="entry name" value="RIBOSOMAL RNA SMALL SUBUNIT METHYLTRANSFERASE J"/>
    <property type="match status" value="1"/>
</dbReference>